<dbReference type="RefSeq" id="WP_145204740.1">
    <property type="nucleotide sequence ID" value="NZ_CP036267.1"/>
</dbReference>
<comment type="cofactor">
    <cofactor evidence="3">
        <name>Zn(2+)</name>
        <dbReference type="ChEBI" id="CHEBI:29105"/>
    </cofactor>
    <text evidence="3">Binds 1 zinc ion per subunit.</text>
</comment>
<dbReference type="AlphaFoldDB" id="A0A517QUN1"/>
<dbReference type="Gene3D" id="2.60.120.10">
    <property type="entry name" value="Jelly Rolls"/>
    <property type="match status" value="2"/>
</dbReference>
<dbReference type="InterPro" id="IPR014628">
    <property type="entry name" value="Man6P_isomerase_Firm_short"/>
</dbReference>
<dbReference type="PANTHER" id="PTHR42742:SF3">
    <property type="entry name" value="FRUCTOKINASE"/>
    <property type="match status" value="1"/>
</dbReference>
<dbReference type="SUPFAM" id="SSF51182">
    <property type="entry name" value="RmlC-like cupins"/>
    <property type="match status" value="1"/>
</dbReference>
<accession>A0A517QUN1</accession>
<feature type="binding site" evidence="3">
    <location>
        <position position="99"/>
    </location>
    <ligand>
        <name>Zn(2+)</name>
        <dbReference type="ChEBI" id="CHEBI:29105"/>
    </ligand>
</feature>
<dbReference type="GO" id="GO:0005975">
    <property type="term" value="P:carbohydrate metabolic process"/>
    <property type="evidence" value="ECO:0007669"/>
    <property type="project" value="InterPro"/>
</dbReference>
<evidence type="ECO:0000259" key="5">
    <source>
        <dbReference type="Pfam" id="PF20511"/>
    </source>
</evidence>
<evidence type="ECO:0000313" key="7">
    <source>
        <dbReference type="Proteomes" id="UP000315724"/>
    </source>
</evidence>
<proteinExistence type="predicted"/>
<dbReference type="OrthoDB" id="9808275at2"/>
<dbReference type="InterPro" id="IPR011051">
    <property type="entry name" value="RmlC_Cupin_sf"/>
</dbReference>
<sequence>MEPLQFHPIFKRYLWGGRRLGELLNKPIDTGDDYAESWEVADLPGDESVVASGQFAGQTIRQLLTTHREKILGIHADRVRFPLLIKFLDANRDLSIQVHPGQEMAQRYSEVTTGKAEMWVVLDAKPGSRVYAGLKRGVNKEQFSAAIKNGTVPDCMHIIDAKVGDCFFLKPGTVHSLGTGLLVAEIQQPNNITYRIDDWGRKGPDGKPRELHLELGLEATDFSTGPIAPLKPKPLGTETRSTELVNNEYFVVHQHRGEMTYEPADDQRAHVLMLLSGTASTTSTAIGSLTKGETLVLPADRDRFSLQLSPDAQLLDAFLN</sequence>
<keyword evidence="6" id="KW-0413">Isomerase</keyword>
<evidence type="ECO:0000256" key="4">
    <source>
        <dbReference type="PIRSR" id="PIRSR036894-2"/>
    </source>
</evidence>
<feature type="binding site" evidence="3">
    <location>
        <position position="175"/>
    </location>
    <ligand>
        <name>Zn(2+)</name>
        <dbReference type="ChEBI" id="CHEBI:29105"/>
    </ligand>
</feature>
<evidence type="ECO:0000256" key="2">
    <source>
        <dbReference type="ARBA" id="ARBA00022833"/>
    </source>
</evidence>
<dbReference type="InterPro" id="IPR014710">
    <property type="entry name" value="RmlC-like_jellyroll"/>
</dbReference>
<evidence type="ECO:0000256" key="3">
    <source>
        <dbReference type="PIRSR" id="PIRSR036894-1"/>
    </source>
</evidence>
<name>A0A517QUN1_9PLAN</name>
<evidence type="ECO:0000313" key="6">
    <source>
        <dbReference type="EMBL" id="QDT35335.1"/>
    </source>
</evidence>
<dbReference type="KEGG" id="tpol:Mal48_46110"/>
<evidence type="ECO:0000256" key="1">
    <source>
        <dbReference type="ARBA" id="ARBA00022723"/>
    </source>
</evidence>
<dbReference type="EC" id="5.3.1.8" evidence="6"/>
<keyword evidence="1 3" id="KW-0479">Metal-binding</keyword>
<protein>
    <submittedName>
        <fullName evidence="6">Putative mannose-6-phosphate isomerase GmuF</fullName>
        <ecNumber evidence="6">5.3.1.8</ecNumber>
    </submittedName>
</protein>
<reference evidence="6 7" key="1">
    <citation type="submission" date="2019-02" db="EMBL/GenBank/DDBJ databases">
        <title>Deep-cultivation of Planctomycetes and their phenomic and genomic characterization uncovers novel biology.</title>
        <authorList>
            <person name="Wiegand S."/>
            <person name="Jogler M."/>
            <person name="Boedeker C."/>
            <person name="Pinto D."/>
            <person name="Vollmers J."/>
            <person name="Rivas-Marin E."/>
            <person name="Kohn T."/>
            <person name="Peeters S.H."/>
            <person name="Heuer A."/>
            <person name="Rast P."/>
            <person name="Oberbeckmann S."/>
            <person name="Bunk B."/>
            <person name="Jeske O."/>
            <person name="Meyerdierks A."/>
            <person name="Storesund J.E."/>
            <person name="Kallscheuer N."/>
            <person name="Luecker S."/>
            <person name="Lage O.M."/>
            <person name="Pohl T."/>
            <person name="Merkel B.J."/>
            <person name="Hornburger P."/>
            <person name="Mueller R.-W."/>
            <person name="Bruemmer F."/>
            <person name="Labrenz M."/>
            <person name="Spormann A.M."/>
            <person name="Op den Camp H."/>
            <person name="Overmann J."/>
            <person name="Amann R."/>
            <person name="Jetten M.S.M."/>
            <person name="Mascher T."/>
            <person name="Medema M.H."/>
            <person name="Devos D.P."/>
            <person name="Kaster A.-K."/>
            <person name="Ovreas L."/>
            <person name="Rohde M."/>
            <person name="Galperin M.Y."/>
            <person name="Jogler C."/>
        </authorList>
    </citation>
    <scope>NUCLEOTIDE SEQUENCE [LARGE SCALE GENOMIC DNA]</scope>
    <source>
        <strain evidence="6 7">Mal48</strain>
    </source>
</reference>
<dbReference type="PIRSF" id="PIRSF036894">
    <property type="entry name" value="PMI_Firm_short"/>
    <property type="match status" value="1"/>
</dbReference>
<organism evidence="6 7">
    <name type="scientific">Thalassoglobus polymorphus</name>
    <dbReference type="NCBI Taxonomy" id="2527994"/>
    <lineage>
        <taxon>Bacteria</taxon>
        <taxon>Pseudomonadati</taxon>
        <taxon>Planctomycetota</taxon>
        <taxon>Planctomycetia</taxon>
        <taxon>Planctomycetales</taxon>
        <taxon>Planctomycetaceae</taxon>
        <taxon>Thalassoglobus</taxon>
    </lineage>
</organism>
<dbReference type="CDD" id="cd07010">
    <property type="entry name" value="cupin_PMI_type_I_N_bac"/>
    <property type="match status" value="1"/>
</dbReference>
<feature type="active site" evidence="4">
    <location>
        <position position="195"/>
    </location>
</feature>
<gene>
    <name evidence="6" type="primary">gmuF</name>
    <name evidence="6" type="ORF">Mal48_46110</name>
</gene>
<dbReference type="EMBL" id="CP036267">
    <property type="protein sequence ID" value="QDT35335.1"/>
    <property type="molecule type" value="Genomic_DNA"/>
</dbReference>
<dbReference type="Proteomes" id="UP000315724">
    <property type="component" value="Chromosome"/>
</dbReference>
<feature type="domain" description="Phosphomannose isomerase type I catalytic" evidence="5">
    <location>
        <begin position="6"/>
        <end position="107"/>
    </location>
</feature>
<feature type="binding site" evidence="3">
    <location>
        <position position="117"/>
    </location>
    <ligand>
        <name>Zn(2+)</name>
        <dbReference type="ChEBI" id="CHEBI:29105"/>
    </ligand>
</feature>
<dbReference type="Pfam" id="PF20511">
    <property type="entry name" value="PMI_typeI_cat"/>
    <property type="match status" value="1"/>
</dbReference>
<keyword evidence="2 3" id="KW-0862">Zinc</keyword>
<dbReference type="InterPro" id="IPR051804">
    <property type="entry name" value="Carb_Metab_Reg_Kinase/Isom"/>
</dbReference>
<dbReference type="GO" id="GO:0008270">
    <property type="term" value="F:zinc ion binding"/>
    <property type="evidence" value="ECO:0007669"/>
    <property type="project" value="InterPro"/>
</dbReference>
<dbReference type="GO" id="GO:0004476">
    <property type="term" value="F:mannose-6-phosphate isomerase activity"/>
    <property type="evidence" value="ECO:0007669"/>
    <property type="project" value="UniProtKB-EC"/>
</dbReference>
<dbReference type="PANTHER" id="PTHR42742">
    <property type="entry name" value="TRANSCRIPTIONAL REPRESSOR MPRA"/>
    <property type="match status" value="1"/>
</dbReference>
<keyword evidence="7" id="KW-1185">Reference proteome</keyword>
<dbReference type="InterPro" id="IPR046457">
    <property type="entry name" value="PMI_typeI_cat"/>
</dbReference>